<feature type="domain" description="AMP-dependent synthetase/ligase" evidence="5">
    <location>
        <begin position="17"/>
        <end position="370"/>
    </location>
</feature>
<keyword evidence="8" id="KW-1185">Reference proteome</keyword>
<evidence type="ECO:0000313" key="8">
    <source>
        <dbReference type="Proteomes" id="UP000266861"/>
    </source>
</evidence>
<dbReference type="FunFam" id="3.30.300.30:FF:000007">
    <property type="entry name" value="4-coumarate--CoA ligase 2"/>
    <property type="match status" value="1"/>
</dbReference>
<dbReference type="STRING" id="1348612.A0A397IGU2"/>
<dbReference type="OrthoDB" id="10253115at2759"/>
<comment type="similarity">
    <text evidence="1">Belongs to the ATP-dependent AMP-binding enzyme family.</text>
</comment>
<keyword evidence="3" id="KW-0547">Nucleotide-binding</keyword>
<evidence type="ECO:0000256" key="1">
    <source>
        <dbReference type="ARBA" id="ARBA00006432"/>
    </source>
</evidence>
<keyword evidence="2" id="KW-0436">Ligase</keyword>
<dbReference type="GO" id="GO:0006631">
    <property type="term" value="P:fatty acid metabolic process"/>
    <property type="evidence" value="ECO:0007669"/>
    <property type="project" value="TreeGrafter"/>
</dbReference>
<dbReference type="AlphaFoldDB" id="A0A397IGU2"/>
<comment type="caution">
    <text evidence="7">The sequence shown here is derived from an EMBL/GenBank/DDBJ whole genome shotgun (WGS) entry which is preliminary data.</text>
</comment>
<gene>
    <name evidence="7" type="ORF">Glove_242g78</name>
</gene>
<dbReference type="PANTHER" id="PTHR43201:SF5">
    <property type="entry name" value="MEDIUM-CHAIN ACYL-COA LIGASE ACSF2, MITOCHONDRIAL"/>
    <property type="match status" value="1"/>
</dbReference>
<dbReference type="Gene3D" id="3.30.300.30">
    <property type="match status" value="1"/>
</dbReference>
<reference evidence="7 8" key="1">
    <citation type="submission" date="2018-08" db="EMBL/GenBank/DDBJ databases">
        <title>Genome and evolution of the arbuscular mycorrhizal fungus Diversispora epigaea (formerly Glomus versiforme) and its bacterial endosymbionts.</title>
        <authorList>
            <person name="Sun X."/>
            <person name="Fei Z."/>
            <person name="Harrison M."/>
        </authorList>
    </citation>
    <scope>NUCLEOTIDE SEQUENCE [LARGE SCALE GENOMIC DNA]</scope>
    <source>
        <strain evidence="7 8">IT104</strain>
    </source>
</reference>
<evidence type="ECO:0000256" key="4">
    <source>
        <dbReference type="ARBA" id="ARBA00022840"/>
    </source>
</evidence>
<feature type="domain" description="AMP-binding enzyme C-terminal" evidence="6">
    <location>
        <begin position="421"/>
        <end position="496"/>
    </location>
</feature>
<dbReference type="Pfam" id="PF13193">
    <property type="entry name" value="AMP-binding_C"/>
    <property type="match status" value="1"/>
</dbReference>
<evidence type="ECO:0000259" key="6">
    <source>
        <dbReference type="Pfam" id="PF13193"/>
    </source>
</evidence>
<dbReference type="EMBL" id="PQFF01000224">
    <property type="protein sequence ID" value="RHZ72574.1"/>
    <property type="molecule type" value="Genomic_DNA"/>
</dbReference>
<dbReference type="PROSITE" id="PS00455">
    <property type="entry name" value="AMP_BINDING"/>
    <property type="match status" value="1"/>
</dbReference>
<evidence type="ECO:0000256" key="2">
    <source>
        <dbReference type="ARBA" id="ARBA00022598"/>
    </source>
</evidence>
<keyword evidence="4" id="KW-0067">ATP-binding</keyword>
<sequence>MSTLSSIFSSQNFSSKAIIIPEDGTILSYLELFDQIQSFQRQIIDLCDLQVQDVISIILPNSLEFVVSFLATTLLRIIAAPLNPNYTEDEFKFYFDDSKSKVVIVPSGWSQQNKAAIKASKKFNMVIIEIRWDHLSKKIKLEIQGDNNRINIQRKMIKELKENPNDVALLLHTSGTTGKPKGVPLTHKNITTTMKNITKTYQLKPNDCTLLVMPLFHVHGLIGGMLSTLNSGGIVVIPEKFSASQFWNNFLDYNCTWYTAVPTIHQILLLHPFPSQGVPKLRFIRSCSSSLAPSTLFKLEQIFHVPVLEAYAMTEAAHQMTSNPLPPLKHKPGSVGIPQGVQITILDVNGKPTKEGEVCIKGENVTLGYLNNPSANTSSFTNDGWFRTGDQGKFDDEGYLFLTGRIKELINRGGEKISPLEIDSVLLSHPIVSEAVSFAVPDEIYGQEVHAAIVLKQQQNITETDLKSFCEKKLSKFKIPKKIYFIDVIPKTATGKIQRKHICEILFNSEKIKSKL</sequence>
<dbReference type="InterPro" id="IPR045310">
    <property type="entry name" value="Pcs60-like"/>
</dbReference>
<dbReference type="InterPro" id="IPR045851">
    <property type="entry name" value="AMP-bd_C_sf"/>
</dbReference>
<dbReference type="GO" id="GO:0005524">
    <property type="term" value="F:ATP binding"/>
    <property type="evidence" value="ECO:0007669"/>
    <property type="project" value="UniProtKB-KW"/>
</dbReference>
<evidence type="ECO:0000256" key="3">
    <source>
        <dbReference type="ARBA" id="ARBA00022741"/>
    </source>
</evidence>
<dbReference type="GO" id="GO:0031956">
    <property type="term" value="F:medium-chain fatty acid-CoA ligase activity"/>
    <property type="evidence" value="ECO:0007669"/>
    <property type="project" value="TreeGrafter"/>
</dbReference>
<evidence type="ECO:0000259" key="5">
    <source>
        <dbReference type="Pfam" id="PF00501"/>
    </source>
</evidence>
<evidence type="ECO:0000313" key="7">
    <source>
        <dbReference type="EMBL" id="RHZ72574.1"/>
    </source>
</evidence>
<dbReference type="InterPro" id="IPR000873">
    <property type="entry name" value="AMP-dep_synth/lig_dom"/>
</dbReference>
<dbReference type="InterPro" id="IPR020845">
    <property type="entry name" value="AMP-binding_CS"/>
</dbReference>
<protein>
    <recommendedName>
        <fullName evidence="9">Acetyl-CoA synthetase-like protein</fullName>
    </recommendedName>
</protein>
<dbReference type="CDD" id="cd05926">
    <property type="entry name" value="FACL_fum10p_like"/>
    <property type="match status" value="1"/>
</dbReference>
<dbReference type="InterPro" id="IPR042099">
    <property type="entry name" value="ANL_N_sf"/>
</dbReference>
<organism evidence="7 8">
    <name type="scientific">Diversispora epigaea</name>
    <dbReference type="NCBI Taxonomy" id="1348612"/>
    <lineage>
        <taxon>Eukaryota</taxon>
        <taxon>Fungi</taxon>
        <taxon>Fungi incertae sedis</taxon>
        <taxon>Mucoromycota</taxon>
        <taxon>Glomeromycotina</taxon>
        <taxon>Glomeromycetes</taxon>
        <taxon>Diversisporales</taxon>
        <taxon>Diversisporaceae</taxon>
        <taxon>Diversispora</taxon>
    </lineage>
</organism>
<dbReference type="PANTHER" id="PTHR43201">
    <property type="entry name" value="ACYL-COA SYNTHETASE"/>
    <property type="match status" value="1"/>
</dbReference>
<dbReference type="Proteomes" id="UP000266861">
    <property type="component" value="Unassembled WGS sequence"/>
</dbReference>
<dbReference type="Gene3D" id="3.40.50.12780">
    <property type="entry name" value="N-terminal domain of ligase-like"/>
    <property type="match status" value="1"/>
</dbReference>
<dbReference type="InterPro" id="IPR025110">
    <property type="entry name" value="AMP-bd_C"/>
</dbReference>
<name>A0A397IGU2_9GLOM</name>
<proteinExistence type="inferred from homology"/>
<dbReference type="SUPFAM" id="SSF56801">
    <property type="entry name" value="Acetyl-CoA synthetase-like"/>
    <property type="match status" value="1"/>
</dbReference>
<evidence type="ECO:0008006" key="9">
    <source>
        <dbReference type="Google" id="ProtNLM"/>
    </source>
</evidence>
<dbReference type="Pfam" id="PF00501">
    <property type="entry name" value="AMP-binding"/>
    <property type="match status" value="1"/>
</dbReference>
<accession>A0A397IGU2</accession>